<evidence type="ECO:0000256" key="2">
    <source>
        <dbReference type="ARBA" id="ARBA00022723"/>
    </source>
</evidence>
<evidence type="ECO:0000256" key="3">
    <source>
        <dbReference type="ARBA" id="ARBA00022801"/>
    </source>
</evidence>
<comment type="cofactor">
    <cofactor evidence="1">
        <name>Mg(2+)</name>
        <dbReference type="ChEBI" id="CHEBI:18420"/>
    </cofactor>
</comment>
<evidence type="ECO:0000256" key="4">
    <source>
        <dbReference type="ARBA" id="ARBA00022842"/>
    </source>
</evidence>
<dbReference type="SUPFAM" id="SSF55811">
    <property type="entry name" value="Nudix"/>
    <property type="match status" value="1"/>
</dbReference>
<comment type="caution">
    <text evidence="6">The sequence shown here is derived from an EMBL/GenBank/DDBJ whole genome shotgun (WGS) entry which is preliminary data.</text>
</comment>
<feature type="domain" description="Nudix hydrolase" evidence="5">
    <location>
        <begin position="38"/>
        <end position="182"/>
    </location>
</feature>
<name>A0ABR4XJM2_9PORP</name>
<dbReference type="RefSeq" id="WP_036791534.1">
    <property type="nucleotide sequence ID" value="NZ_JQZV01000013.1"/>
</dbReference>
<evidence type="ECO:0000313" key="7">
    <source>
        <dbReference type="Proteomes" id="UP000030101"/>
    </source>
</evidence>
<dbReference type="PROSITE" id="PS51462">
    <property type="entry name" value="NUDIX"/>
    <property type="match status" value="1"/>
</dbReference>
<evidence type="ECO:0000313" key="6">
    <source>
        <dbReference type="EMBL" id="KGN91887.1"/>
    </source>
</evidence>
<proteinExistence type="predicted"/>
<dbReference type="Pfam" id="PF00293">
    <property type="entry name" value="NUDIX"/>
    <property type="match status" value="1"/>
</dbReference>
<dbReference type="PANTHER" id="PTHR42904:SF12">
    <property type="entry name" value="ADP-RIBOSE PYROPHOSPHATASE-RELATED"/>
    <property type="match status" value="1"/>
</dbReference>
<gene>
    <name evidence="6" type="ORF">HQ43_07390</name>
</gene>
<keyword evidence="2" id="KW-0479">Metal-binding</keyword>
<evidence type="ECO:0000256" key="1">
    <source>
        <dbReference type="ARBA" id="ARBA00001946"/>
    </source>
</evidence>
<dbReference type="InterPro" id="IPR015797">
    <property type="entry name" value="NUDIX_hydrolase-like_dom_sf"/>
</dbReference>
<sequence>MTHVLSHFRFCPHCGSDRFFPNNIKSKRCDHCGFVYYLNPSAACAAIIREKGSGRILVAIRANEPAKGMYDLPGGFSDLNECSEESILREVAEEISPKLVEDAADTLRFLFSRPNLYLYSGMTIPTMDMIYLLEVEDLSPYVGEGRDDVESLIALHPDEIDPNKFGFDSIRRAFVKYRDMERHS</sequence>
<dbReference type="Proteomes" id="UP000030101">
    <property type="component" value="Unassembled WGS sequence"/>
</dbReference>
<protein>
    <recommendedName>
        <fullName evidence="5">Nudix hydrolase domain-containing protein</fullName>
    </recommendedName>
</protein>
<dbReference type="InterPro" id="IPR050241">
    <property type="entry name" value="NAD-cap_RNA_hydrolase_NudC"/>
</dbReference>
<keyword evidence="4" id="KW-0460">Magnesium</keyword>
<dbReference type="EMBL" id="JQZV01000013">
    <property type="protein sequence ID" value="KGN91887.1"/>
    <property type="molecule type" value="Genomic_DNA"/>
</dbReference>
<evidence type="ECO:0000259" key="5">
    <source>
        <dbReference type="PROSITE" id="PS51462"/>
    </source>
</evidence>
<dbReference type="CDD" id="cd04681">
    <property type="entry name" value="NUDIX_Hydrolase"/>
    <property type="match status" value="1"/>
</dbReference>
<organism evidence="6 7">
    <name type="scientific">Porphyromonas canoris</name>
    <dbReference type="NCBI Taxonomy" id="36875"/>
    <lineage>
        <taxon>Bacteria</taxon>
        <taxon>Pseudomonadati</taxon>
        <taxon>Bacteroidota</taxon>
        <taxon>Bacteroidia</taxon>
        <taxon>Bacteroidales</taxon>
        <taxon>Porphyromonadaceae</taxon>
        <taxon>Porphyromonas</taxon>
    </lineage>
</organism>
<dbReference type="Gene3D" id="3.90.79.10">
    <property type="entry name" value="Nucleoside Triphosphate Pyrophosphohydrolase"/>
    <property type="match status" value="1"/>
</dbReference>
<accession>A0ABR4XJM2</accession>
<keyword evidence="7" id="KW-1185">Reference proteome</keyword>
<dbReference type="InterPro" id="IPR000086">
    <property type="entry name" value="NUDIX_hydrolase_dom"/>
</dbReference>
<reference evidence="6 7" key="1">
    <citation type="submission" date="2014-08" db="EMBL/GenBank/DDBJ databases">
        <title>Porphyromonas canoris strain:OH2762 Genome sequencing.</title>
        <authorList>
            <person name="Wallis C."/>
            <person name="Deusch O."/>
            <person name="O'Flynn C."/>
            <person name="Davis I."/>
            <person name="Jospin G."/>
            <person name="Darling A.E."/>
            <person name="Coil D.A."/>
            <person name="Alexiev A."/>
            <person name="Horsfall A."/>
            <person name="Kirkwood N."/>
            <person name="Harris S."/>
            <person name="Eisen J.A."/>
        </authorList>
    </citation>
    <scope>NUCLEOTIDE SEQUENCE [LARGE SCALE GENOMIC DNA]</scope>
    <source>
        <strain evidence="7">COT-108 OH2762</strain>
    </source>
</reference>
<dbReference type="PANTHER" id="PTHR42904">
    <property type="entry name" value="NUDIX HYDROLASE, NUDC SUBFAMILY"/>
    <property type="match status" value="1"/>
</dbReference>
<keyword evidence="3" id="KW-0378">Hydrolase</keyword>